<comment type="similarity">
    <text evidence="2">Belongs to the binding-protein-dependent transport system permease family. CysTW subfamily.</text>
</comment>
<dbReference type="Proteomes" id="UP000199139">
    <property type="component" value="Unassembled WGS sequence"/>
</dbReference>
<evidence type="ECO:0000256" key="1">
    <source>
        <dbReference type="ARBA" id="ARBA00004651"/>
    </source>
</evidence>
<evidence type="ECO:0000256" key="8">
    <source>
        <dbReference type="RuleBase" id="RU363032"/>
    </source>
</evidence>
<gene>
    <name evidence="10" type="ORF">SAMN05421668_11659</name>
</gene>
<evidence type="ECO:0000313" key="11">
    <source>
        <dbReference type="Proteomes" id="UP000199139"/>
    </source>
</evidence>
<dbReference type="GO" id="GO:0031460">
    <property type="term" value="P:glycine betaine transport"/>
    <property type="evidence" value="ECO:0007669"/>
    <property type="project" value="TreeGrafter"/>
</dbReference>
<keyword evidence="4 8" id="KW-0812">Transmembrane</keyword>
<feature type="transmembrane region" description="Helical" evidence="8">
    <location>
        <begin position="87"/>
        <end position="105"/>
    </location>
</feature>
<dbReference type="AlphaFoldDB" id="A0A1I6TN96"/>
<evidence type="ECO:0000256" key="6">
    <source>
        <dbReference type="ARBA" id="ARBA00022989"/>
    </source>
</evidence>
<feature type="transmembrane region" description="Helical" evidence="8">
    <location>
        <begin position="141"/>
        <end position="164"/>
    </location>
</feature>
<comment type="subcellular location">
    <subcellularLocation>
        <location evidence="1 8">Cell membrane</location>
        <topology evidence="1 8">Multi-pass membrane protein</topology>
    </subcellularLocation>
</comment>
<evidence type="ECO:0000256" key="2">
    <source>
        <dbReference type="ARBA" id="ARBA00007069"/>
    </source>
</evidence>
<accession>A0A1I6TN96</accession>
<dbReference type="GO" id="GO:0055085">
    <property type="term" value="P:transmembrane transport"/>
    <property type="evidence" value="ECO:0007669"/>
    <property type="project" value="InterPro"/>
</dbReference>
<evidence type="ECO:0000256" key="7">
    <source>
        <dbReference type="ARBA" id="ARBA00023136"/>
    </source>
</evidence>
<dbReference type="CDD" id="cd06261">
    <property type="entry name" value="TM_PBP2"/>
    <property type="match status" value="1"/>
</dbReference>
<dbReference type="EMBL" id="FPAI01000016">
    <property type="protein sequence ID" value="SFS90598.1"/>
    <property type="molecule type" value="Genomic_DNA"/>
</dbReference>
<evidence type="ECO:0000259" key="9">
    <source>
        <dbReference type="PROSITE" id="PS50928"/>
    </source>
</evidence>
<dbReference type="PROSITE" id="PS50928">
    <property type="entry name" value="ABC_TM1"/>
    <property type="match status" value="1"/>
</dbReference>
<feature type="transmembrane region" description="Helical" evidence="8">
    <location>
        <begin position="20"/>
        <end position="42"/>
    </location>
</feature>
<keyword evidence="5" id="KW-0029">Amino-acid transport</keyword>
<evidence type="ECO:0000313" key="10">
    <source>
        <dbReference type="EMBL" id="SFS90598.1"/>
    </source>
</evidence>
<proteinExistence type="inferred from homology"/>
<dbReference type="InterPro" id="IPR051204">
    <property type="entry name" value="ABC_transp_perm/SBD"/>
</dbReference>
<evidence type="ECO:0000256" key="5">
    <source>
        <dbReference type="ARBA" id="ARBA00022970"/>
    </source>
</evidence>
<feature type="transmembrane region" description="Helical" evidence="8">
    <location>
        <begin position="184"/>
        <end position="205"/>
    </location>
</feature>
<dbReference type="STRING" id="306541.SAMN05421668_11659"/>
<evidence type="ECO:0000256" key="3">
    <source>
        <dbReference type="ARBA" id="ARBA00022448"/>
    </source>
</evidence>
<organism evidence="10 11">
    <name type="scientific">Halolactibacillus miurensis</name>
    <dbReference type="NCBI Taxonomy" id="306541"/>
    <lineage>
        <taxon>Bacteria</taxon>
        <taxon>Bacillati</taxon>
        <taxon>Bacillota</taxon>
        <taxon>Bacilli</taxon>
        <taxon>Bacillales</taxon>
        <taxon>Bacillaceae</taxon>
        <taxon>Halolactibacillus</taxon>
    </lineage>
</organism>
<dbReference type="InterPro" id="IPR000515">
    <property type="entry name" value="MetI-like"/>
</dbReference>
<dbReference type="PANTHER" id="PTHR30177">
    <property type="entry name" value="GLYCINE BETAINE/L-PROLINE TRANSPORT SYSTEM PERMEASE PROTEIN PROW"/>
    <property type="match status" value="1"/>
</dbReference>
<evidence type="ECO:0000256" key="4">
    <source>
        <dbReference type="ARBA" id="ARBA00022692"/>
    </source>
</evidence>
<dbReference type="Gene3D" id="1.10.3720.10">
    <property type="entry name" value="MetI-like"/>
    <property type="match status" value="1"/>
</dbReference>
<dbReference type="InterPro" id="IPR035906">
    <property type="entry name" value="MetI-like_sf"/>
</dbReference>
<dbReference type="PANTHER" id="PTHR30177:SF4">
    <property type="entry name" value="OSMOPROTECTANT IMPORT PERMEASE PROTEIN OSMW"/>
    <property type="match status" value="1"/>
</dbReference>
<dbReference type="Pfam" id="PF00528">
    <property type="entry name" value="BPD_transp_1"/>
    <property type="match status" value="1"/>
</dbReference>
<dbReference type="GO" id="GO:0006865">
    <property type="term" value="P:amino acid transport"/>
    <property type="evidence" value="ECO:0007669"/>
    <property type="project" value="UniProtKB-KW"/>
</dbReference>
<dbReference type="FunFam" id="1.10.3720.10:FF:000001">
    <property type="entry name" value="Glycine betaine ABC transporter, permease"/>
    <property type="match status" value="1"/>
</dbReference>
<dbReference type="SUPFAM" id="SSF161098">
    <property type="entry name" value="MetI-like"/>
    <property type="match status" value="1"/>
</dbReference>
<sequence>MMEFITELLQYMSDNSAELIALTVEHIVMVLQAMGLALLVGVPLGILAAKVERLAPVILSLVNILQLIPSLAMLAILLIYFGLGNETVVIGLFFYSLLPIVRNTYVGIKEVDPGVSEAGIGIGMTPFQLLAKVQFPLSIPFLMAGLRVAFVIAVAVATIAPYIGGGGLGKEIVGGINGQNDIRLIAGAVPAALLALMADFILGIVEKTTKRRFRSVS</sequence>
<feature type="transmembrane region" description="Helical" evidence="8">
    <location>
        <begin position="54"/>
        <end position="81"/>
    </location>
</feature>
<keyword evidence="3 8" id="KW-0813">Transport</keyword>
<keyword evidence="7 8" id="KW-0472">Membrane</keyword>
<protein>
    <submittedName>
        <fullName evidence="10">Osmoprotectant transport system permease protein</fullName>
    </submittedName>
</protein>
<keyword evidence="6 8" id="KW-1133">Transmembrane helix</keyword>
<name>A0A1I6TN96_9BACI</name>
<reference evidence="10 11" key="1">
    <citation type="submission" date="2016-10" db="EMBL/GenBank/DDBJ databases">
        <authorList>
            <person name="de Groot N.N."/>
        </authorList>
    </citation>
    <scope>NUCLEOTIDE SEQUENCE [LARGE SCALE GENOMIC DNA]</scope>
    <source>
        <strain evidence="10 11">DSM 17074</strain>
    </source>
</reference>
<feature type="domain" description="ABC transmembrane type-1" evidence="9">
    <location>
        <begin position="23"/>
        <end position="202"/>
    </location>
</feature>
<dbReference type="GO" id="GO:0005886">
    <property type="term" value="C:plasma membrane"/>
    <property type="evidence" value="ECO:0007669"/>
    <property type="project" value="UniProtKB-SubCell"/>
</dbReference>